<protein>
    <submittedName>
        <fullName evidence="1">Uncharacterized protein</fullName>
    </submittedName>
</protein>
<organism evidence="1 2">
    <name type="scientific">Opisthorchis viverrini</name>
    <name type="common">Southeast Asian liver fluke</name>
    <dbReference type="NCBI Taxonomy" id="6198"/>
    <lineage>
        <taxon>Eukaryota</taxon>
        <taxon>Metazoa</taxon>
        <taxon>Spiralia</taxon>
        <taxon>Lophotrochozoa</taxon>
        <taxon>Platyhelminthes</taxon>
        <taxon>Trematoda</taxon>
        <taxon>Digenea</taxon>
        <taxon>Opisthorchiida</taxon>
        <taxon>Opisthorchiata</taxon>
        <taxon>Opisthorchiidae</taxon>
        <taxon>Opisthorchis</taxon>
    </lineage>
</organism>
<dbReference type="RefSeq" id="XP_009161934.1">
    <property type="nucleotide sequence ID" value="XM_009163670.1"/>
</dbReference>
<dbReference type="EMBL" id="KL596619">
    <property type="protein sequence ID" value="KER34126.1"/>
    <property type="molecule type" value="Genomic_DNA"/>
</dbReference>
<evidence type="ECO:0000313" key="1">
    <source>
        <dbReference type="EMBL" id="KER34126.1"/>
    </source>
</evidence>
<keyword evidence="2" id="KW-1185">Reference proteome</keyword>
<dbReference type="CTD" id="20314201"/>
<name>A0A075A438_OPIVI</name>
<reference evidence="1 2" key="1">
    <citation type="submission" date="2013-11" db="EMBL/GenBank/DDBJ databases">
        <title>Opisthorchis viverrini - life in the bile duct.</title>
        <authorList>
            <person name="Young N.D."/>
            <person name="Nagarajan N."/>
            <person name="Lin S.J."/>
            <person name="Korhonen P.K."/>
            <person name="Jex A.R."/>
            <person name="Hall R.S."/>
            <person name="Safavi-Hemami H."/>
            <person name="Kaewkong W."/>
            <person name="Bertrand D."/>
            <person name="Gao S."/>
            <person name="Seet Q."/>
            <person name="Wongkham S."/>
            <person name="Teh B.T."/>
            <person name="Wongkham C."/>
            <person name="Intapan P.M."/>
            <person name="Maleewong W."/>
            <person name="Yang X."/>
            <person name="Hu M."/>
            <person name="Wang Z."/>
            <person name="Hofmann A."/>
            <person name="Sternberg P.W."/>
            <person name="Tan P."/>
            <person name="Wang J."/>
            <person name="Gasser R.B."/>
        </authorList>
    </citation>
    <scope>NUCLEOTIDE SEQUENCE [LARGE SCALE GENOMIC DNA]</scope>
</reference>
<sequence length="137" mass="14753">MLLTLAGCRSVLLPQTSMTVERVNVYLENFLHSCSWDAETANISSVLITLDNTFRLGTLDEGKTVGQSSFMALSGWITEGLEKDRSPDRLTQQNGVMSTATPTMKQGSVSCDLPGSTEFILYGLPNVVFLGAGKSGQ</sequence>
<proteinExistence type="predicted"/>
<dbReference type="GeneID" id="20314201"/>
<dbReference type="Proteomes" id="UP000054324">
    <property type="component" value="Unassembled WGS sequence"/>
</dbReference>
<dbReference type="AlphaFoldDB" id="A0A075A438"/>
<evidence type="ECO:0000313" key="2">
    <source>
        <dbReference type="Proteomes" id="UP000054324"/>
    </source>
</evidence>
<gene>
    <name evidence="1" type="ORF">T265_00013</name>
</gene>
<dbReference type="KEGG" id="ovi:T265_00013"/>
<accession>A0A075A438</accession>